<dbReference type="Pfam" id="PF01522">
    <property type="entry name" value="Polysacc_deac_1"/>
    <property type="match status" value="1"/>
</dbReference>
<dbReference type="GO" id="GO:0005975">
    <property type="term" value="P:carbohydrate metabolic process"/>
    <property type="evidence" value="ECO:0007669"/>
    <property type="project" value="InterPro"/>
</dbReference>
<dbReference type="SUPFAM" id="SSF88713">
    <property type="entry name" value="Glycoside hydrolase/deacetylase"/>
    <property type="match status" value="1"/>
</dbReference>
<dbReference type="GO" id="GO:0016810">
    <property type="term" value="F:hydrolase activity, acting on carbon-nitrogen (but not peptide) bonds"/>
    <property type="evidence" value="ECO:0007669"/>
    <property type="project" value="InterPro"/>
</dbReference>
<evidence type="ECO:0000313" key="3">
    <source>
        <dbReference type="Proteomes" id="UP000007881"/>
    </source>
</evidence>
<gene>
    <name evidence="2" type="ordered locus">PSMK_28260</name>
</gene>
<evidence type="ECO:0000313" key="2">
    <source>
        <dbReference type="EMBL" id="BAM04985.1"/>
    </source>
</evidence>
<keyword evidence="2" id="KW-0378">Hydrolase</keyword>
<dbReference type="InterPro" id="IPR011330">
    <property type="entry name" value="Glyco_hydro/deAcase_b/a-brl"/>
</dbReference>
<protein>
    <submittedName>
        <fullName evidence="2">Putative hydrolase</fullName>
    </submittedName>
</protein>
<dbReference type="Gene3D" id="3.20.20.370">
    <property type="entry name" value="Glycoside hydrolase/deacetylase"/>
    <property type="match status" value="1"/>
</dbReference>
<dbReference type="STRING" id="1142394.PSMK_28260"/>
<accession>I0II97</accession>
<dbReference type="EMBL" id="AP012338">
    <property type="protein sequence ID" value="BAM04985.1"/>
    <property type="molecule type" value="Genomic_DNA"/>
</dbReference>
<keyword evidence="3" id="KW-1185">Reference proteome</keyword>
<feature type="domain" description="NodB homology" evidence="1">
    <location>
        <begin position="83"/>
        <end position="168"/>
    </location>
</feature>
<dbReference type="HOGENOM" id="CLU_1155563_0_0_0"/>
<sequence length="240" mass="24794">MPPGGSWSLLAPTAGLAAIGAGLGFGAAWPRSNLFGGVVSRRPVPLPPLHAAALTLWWRPGRRGCGLLLDRLLDGDRPGRFRVCVFVDAADARADAHALEELADAGHAVGSRGGPIDRAALAEGYGGWRRRLDAADDAIADATGRRPVFFRPPRGVKTPAMLREAAAGGQVAVTWARRLPPRLPVAPAARWLAGAAAGGVLDLGADPLRAADGLPFLLSGLAVRGVRVVGMRELLGGEAA</sequence>
<organism evidence="2 3">
    <name type="scientific">Phycisphaera mikurensis (strain NBRC 102666 / KCTC 22515 / FYK2301M01)</name>
    <dbReference type="NCBI Taxonomy" id="1142394"/>
    <lineage>
        <taxon>Bacteria</taxon>
        <taxon>Pseudomonadati</taxon>
        <taxon>Planctomycetota</taxon>
        <taxon>Phycisphaerae</taxon>
        <taxon>Phycisphaerales</taxon>
        <taxon>Phycisphaeraceae</taxon>
        <taxon>Phycisphaera</taxon>
    </lineage>
</organism>
<dbReference type="InterPro" id="IPR002509">
    <property type="entry name" value="NODB_dom"/>
</dbReference>
<reference evidence="2 3" key="1">
    <citation type="submission" date="2012-02" db="EMBL/GenBank/DDBJ databases">
        <title>Complete genome sequence of Phycisphaera mikurensis NBRC 102666.</title>
        <authorList>
            <person name="Ankai A."/>
            <person name="Hosoyama A."/>
            <person name="Terui Y."/>
            <person name="Sekine M."/>
            <person name="Fukai R."/>
            <person name="Kato Y."/>
            <person name="Nakamura S."/>
            <person name="Yamada-Narita S."/>
            <person name="Kawakoshi A."/>
            <person name="Fukunaga Y."/>
            <person name="Yamazaki S."/>
            <person name="Fujita N."/>
        </authorList>
    </citation>
    <scope>NUCLEOTIDE SEQUENCE [LARGE SCALE GENOMIC DNA]</scope>
    <source>
        <strain evidence="3">NBRC 102666 / KCTC 22515 / FYK2301M01</strain>
    </source>
</reference>
<evidence type="ECO:0000259" key="1">
    <source>
        <dbReference type="Pfam" id="PF01522"/>
    </source>
</evidence>
<dbReference type="KEGG" id="phm:PSMK_28260"/>
<dbReference type="AlphaFoldDB" id="I0II97"/>
<proteinExistence type="predicted"/>
<dbReference type="Proteomes" id="UP000007881">
    <property type="component" value="Chromosome"/>
</dbReference>
<name>I0II97_PHYMF</name>